<proteinExistence type="predicted"/>
<name>A0A3A8AWM1_9RHOB</name>
<dbReference type="InterPro" id="IPR045616">
    <property type="entry name" value="DUF6446"/>
</dbReference>
<accession>A0A3A8AWM1</accession>
<dbReference type="OrthoDB" id="7819947at2"/>
<keyword evidence="1" id="KW-0418">Kinase</keyword>
<dbReference type="Pfam" id="PF20044">
    <property type="entry name" value="DUF6446"/>
    <property type="match status" value="1"/>
</dbReference>
<sequence>MGKILTFLILACALVAGGVMYYLQVYYYYEEVQPDGVDDVMLTPLVTGEPEAIAYEDFRAIDAESSPIRYRACFTTPQSPAALADVYQPAKDAVPLVAPGWFSCFDAAEIGAALEAGRARAFLGAENIHYGIDRIVAVHEDGRGWAWQQINHCGEIVFDGAPAPPECPPPPD</sequence>
<dbReference type="RefSeq" id="WP_121162965.1">
    <property type="nucleotide sequence ID" value="NZ_RAPE01000001.1"/>
</dbReference>
<dbReference type="GO" id="GO:0016301">
    <property type="term" value="F:kinase activity"/>
    <property type="evidence" value="ECO:0007669"/>
    <property type="project" value="UniProtKB-KW"/>
</dbReference>
<dbReference type="AlphaFoldDB" id="A0A3A8AWM1"/>
<keyword evidence="1" id="KW-0808">Transferase</keyword>
<protein>
    <submittedName>
        <fullName evidence="1">Histidine kinase</fullName>
    </submittedName>
</protein>
<evidence type="ECO:0000313" key="2">
    <source>
        <dbReference type="Proteomes" id="UP000281128"/>
    </source>
</evidence>
<gene>
    <name evidence="1" type="ORF">D6850_00260</name>
</gene>
<organism evidence="1 2">
    <name type="scientific">Roseovarius spongiae</name>
    <dbReference type="NCBI Taxonomy" id="2320272"/>
    <lineage>
        <taxon>Bacteria</taxon>
        <taxon>Pseudomonadati</taxon>
        <taxon>Pseudomonadota</taxon>
        <taxon>Alphaproteobacteria</taxon>
        <taxon>Rhodobacterales</taxon>
        <taxon>Roseobacteraceae</taxon>
        <taxon>Roseovarius</taxon>
    </lineage>
</organism>
<dbReference type="EMBL" id="RAPE01000001">
    <property type="protein sequence ID" value="RKF16046.1"/>
    <property type="molecule type" value="Genomic_DNA"/>
</dbReference>
<comment type="caution">
    <text evidence="1">The sequence shown here is derived from an EMBL/GenBank/DDBJ whole genome shotgun (WGS) entry which is preliminary data.</text>
</comment>
<dbReference type="Proteomes" id="UP000281128">
    <property type="component" value="Unassembled WGS sequence"/>
</dbReference>
<reference evidence="1 2" key="1">
    <citation type="submission" date="2018-09" db="EMBL/GenBank/DDBJ databases">
        <title>Roseovarius spongiae sp. nov., isolated from a marine sponge.</title>
        <authorList>
            <person name="Zhuang L."/>
            <person name="Luo L."/>
        </authorList>
    </citation>
    <scope>NUCLEOTIDE SEQUENCE [LARGE SCALE GENOMIC DNA]</scope>
    <source>
        <strain evidence="1 2">HN-E21</strain>
    </source>
</reference>
<evidence type="ECO:0000313" key="1">
    <source>
        <dbReference type="EMBL" id="RKF16046.1"/>
    </source>
</evidence>
<keyword evidence="2" id="KW-1185">Reference proteome</keyword>